<keyword evidence="7 9" id="KW-1133">Transmembrane helix</keyword>
<name>A0A511BS23_9PROT</name>
<dbReference type="SUPFAM" id="SSF81464">
    <property type="entry name" value="Cytochrome c oxidase subunit II-like, transmembrane region"/>
    <property type="match status" value="1"/>
</dbReference>
<dbReference type="OrthoDB" id="9781261at2"/>
<feature type="transmembrane region" description="Helical" evidence="9">
    <location>
        <begin position="101"/>
        <end position="120"/>
    </location>
</feature>
<gene>
    <name evidence="11" type="primary">cyoA-1</name>
    <name evidence="11" type="ORF">SSA02_20750</name>
</gene>
<dbReference type="AlphaFoldDB" id="A0A511BS23"/>
<comment type="subcellular location">
    <subcellularLocation>
        <location evidence="1">Cell membrane</location>
        <topology evidence="1">Multi-pass membrane protein</topology>
    </subcellularLocation>
</comment>
<keyword evidence="8 9" id="KW-0472">Membrane</keyword>
<dbReference type="InterPro" id="IPR036257">
    <property type="entry name" value="Cyt_c_oxidase_su2_TM_sf"/>
</dbReference>
<dbReference type="PROSITE" id="PS50857">
    <property type="entry name" value="COX2_CUA"/>
    <property type="match status" value="1"/>
</dbReference>
<evidence type="ECO:0000256" key="8">
    <source>
        <dbReference type="ARBA" id="ARBA00023136"/>
    </source>
</evidence>
<keyword evidence="5 9" id="KW-0812">Transmembrane</keyword>
<dbReference type="RefSeq" id="WP_147094000.1">
    <property type="nucleotide sequence ID" value="NZ_BJVC01000005.1"/>
</dbReference>
<accession>A0A511BS23</accession>
<dbReference type="GO" id="GO:0005886">
    <property type="term" value="C:plasma membrane"/>
    <property type="evidence" value="ECO:0007669"/>
    <property type="project" value="UniProtKB-SubCell"/>
</dbReference>
<dbReference type="InterPro" id="IPR045187">
    <property type="entry name" value="CcO_II"/>
</dbReference>
<evidence type="ECO:0000256" key="6">
    <source>
        <dbReference type="ARBA" id="ARBA00022982"/>
    </source>
</evidence>
<dbReference type="InterPro" id="IPR034227">
    <property type="entry name" value="CuRO_UO_II"/>
</dbReference>
<feature type="domain" description="Cytochrome oxidase subunit II copper A binding" evidence="10">
    <location>
        <begin position="134"/>
        <end position="246"/>
    </location>
</feature>
<dbReference type="SUPFAM" id="SSF49503">
    <property type="entry name" value="Cupredoxins"/>
    <property type="match status" value="1"/>
</dbReference>
<evidence type="ECO:0000313" key="11">
    <source>
        <dbReference type="EMBL" id="GEL02912.1"/>
    </source>
</evidence>
<evidence type="ECO:0000256" key="4">
    <source>
        <dbReference type="ARBA" id="ARBA00022475"/>
    </source>
</evidence>
<organism evidence="11 12">
    <name type="scientific">Swaminathania salitolerans</name>
    <dbReference type="NCBI Taxonomy" id="182838"/>
    <lineage>
        <taxon>Bacteria</taxon>
        <taxon>Pseudomonadati</taxon>
        <taxon>Pseudomonadota</taxon>
        <taxon>Alphaproteobacteria</taxon>
        <taxon>Acetobacterales</taxon>
        <taxon>Acetobacteraceae</taxon>
        <taxon>Swaminathania</taxon>
    </lineage>
</organism>
<evidence type="ECO:0000256" key="5">
    <source>
        <dbReference type="ARBA" id="ARBA00022692"/>
    </source>
</evidence>
<dbReference type="Gene3D" id="2.60.40.420">
    <property type="entry name" value="Cupredoxins - blue copper proteins"/>
    <property type="match status" value="1"/>
</dbReference>
<proteinExistence type="inferred from homology"/>
<dbReference type="PROSITE" id="PS51257">
    <property type="entry name" value="PROKAR_LIPOPROTEIN"/>
    <property type="match status" value="1"/>
</dbReference>
<dbReference type="GO" id="GO:0042773">
    <property type="term" value="P:ATP synthesis coupled electron transport"/>
    <property type="evidence" value="ECO:0007669"/>
    <property type="project" value="TreeGrafter"/>
</dbReference>
<protein>
    <submittedName>
        <fullName evidence="11">Ubiquinol oxidase subunit 2</fullName>
    </submittedName>
</protein>
<sequence>MTRLIRILAGLNRGRPGLLLPALVFSGLFLTGCDAGNITFLDPAGPIASMQRHWFFLLLIGLFVVILPVLIGVPLCLWRYRAGNRKADFRPNWDFALPLEFLVWGVPAVVVVLFSLLVWGPERRFSPERSLTDAPPLAVDVVALNWKWLFVYPDSGVASLDHLVIPQGREVVFRLTSDSTMQSFFIPSLGSQIYAMAGMVTHLHLLADRPGRFLGENTQFNGMGFQNQKFAVDVMPGEAFDRWIARAHESPLRLDAGTYRILRKESTGDEAAKALKPDSGQKTAMPQFAGVPEHFFRGILARYTGAPGRIPG</sequence>
<evidence type="ECO:0000256" key="9">
    <source>
        <dbReference type="SAM" id="Phobius"/>
    </source>
</evidence>
<dbReference type="Proteomes" id="UP000321405">
    <property type="component" value="Unassembled WGS sequence"/>
</dbReference>
<evidence type="ECO:0000313" key="12">
    <source>
        <dbReference type="Proteomes" id="UP000321405"/>
    </source>
</evidence>
<reference evidence="11 12" key="1">
    <citation type="submission" date="2019-07" db="EMBL/GenBank/DDBJ databases">
        <title>Whole genome shotgun sequence of Swaminathania salitolerans NBRC 104436.</title>
        <authorList>
            <person name="Hosoyama A."/>
            <person name="Uohara A."/>
            <person name="Ohji S."/>
            <person name="Ichikawa N."/>
        </authorList>
    </citation>
    <scope>NUCLEOTIDE SEQUENCE [LARGE SCALE GENOMIC DNA]</scope>
    <source>
        <strain evidence="11 12">NBRC 104436</strain>
    </source>
</reference>
<evidence type="ECO:0000256" key="2">
    <source>
        <dbReference type="ARBA" id="ARBA00007866"/>
    </source>
</evidence>
<evidence type="ECO:0000256" key="7">
    <source>
        <dbReference type="ARBA" id="ARBA00022989"/>
    </source>
</evidence>
<keyword evidence="6" id="KW-0249">Electron transport</keyword>
<dbReference type="PANTHER" id="PTHR22888">
    <property type="entry name" value="CYTOCHROME C OXIDASE, SUBUNIT II"/>
    <property type="match status" value="1"/>
</dbReference>
<evidence type="ECO:0000256" key="3">
    <source>
        <dbReference type="ARBA" id="ARBA00022448"/>
    </source>
</evidence>
<keyword evidence="12" id="KW-1185">Reference proteome</keyword>
<dbReference type="Pfam" id="PF00116">
    <property type="entry name" value="COX2"/>
    <property type="match status" value="1"/>
</dbReference>
<evidence type="ECO:0000256" key="1">
    <source>
        <dbReference type="ARBA" id="ARBA00004651"/>
    </source>
</evidence>
<keyword evidence="4" id="KW-1003">Cell membrane</keyword>
<dbReference type="Gene3D" id="1.10.287.90">
    <property type="match status" value="1"/>
</dbReference>
<evidence type="ECO:0000259" key="10">
    <source>
        <dbReference type="PROSITE" id="PS50857"/>
    </source>
</evidence>
<dbReference type="EMBL" id="BJVC01000005">
    <property type="protein sequence ID" value="GEL02912.1"/>
    <property type="molecule type" value="Genomic_DNA"/>
</dbReference>
<dbReference type="PANTHER" id="PTHR22888:SF18">
    <property type="entry name" value="CYTOCHROME BO(3) UBIQUINOL OXIDASE SUBUNIT 2"/>
    <property type="match status" value="1"/>
</dbReference>
<dbReference type="InterPro" id="IPR002429">
    <property type="entry name" value="CcO_II-like_C"/>
</dbReference>
<dbReference type="GO" id="GO:0005507">
    <property type="term" value="F:copper ion binding"/>
    <property type="evidence" value="ECO:0007669"/>
    <property type="project" value="InterPro"/>
</dbReference>
<comment type="caution">
    <text evidence="11">The sequence shown here is derived from an EMBL/GenBank/DDBJ whole genome shotgun (WGS) entry which is preliminary data.</text>
</comment>
<comment type="similarity">
    <text evidence="2">Belongs to the cytochrome c oxidase subunit 2 family.</text>
</comment>
<dbReference type="CDD" id="cd04212">
    <property type="entry name" value="CuRO_UO_II"/>
    <property type="match status" value="1"/>
</dbReference>
<dbReference type="GO" id="GO:0004129">
    <property type="term" value="F:cytochrome-c oxidase activity"/>
    <property type="evidence" value="ECO:0007669"/>
    <property type="project" value="InterPro"/>
</dbReference>
<feature type="transmembrane region" description="Helical" evidence="9">
    <location>
        <begin position="54"/>
        <end position="80"/>
    </location>
</feature>
<keyword evidence="3" id="KW-0813">Transport</keyword>
<dbReference type="InterPro" id="IPR008972">
    <property type="entry name" value="Cupredoxin"/>
</dbReference>